<feature type="chain" id="PRO_5047171920" evidence="1">
    <location>
        <begin position="28"/>
        <end position="262"/>
    </location>
</feature>
<sequence>MSRLARLLTAGALACALTVAGIGPARSAGPAYAALGDSYSSGLGSGGYDPAAGDCRRSDKAYPALWASAHKPSSFAFTACAGATTADVVNRQLGPLTSATGLVSISVGGNDAGFADVMTTCVLQSQKACLDRVAKARGFVDKTLPGRLDSAYKAIRTQARHAHVVVVGYPRLYKVPGNCLLGIGDTARKALDAAADDLDGVIAKRAADHGFTFADVRTVFTGHELCSGSPWLHSVTLPTAASYHPTAAGQRGGYLAAFGAVA</sequence>
<gene>
    <name evidence="3" type="ORF">ITX44_16385</name>
</gene>
<evidence type="ECO:0000256" key="1">
    <source>
        <dbReference type="SAM" id="SignalP"/>
    </source>
</evidence>
<dbReference type="InterPro" id="IPR037460">
    <property type="entry name" value="SEST-like"/>
</dbReference>
<dbReference type="CDD" id="cd01823">
    <property type="entry name" value="SEST_like"/>
    <property type="match status" value="1"/>
</dbReference>
<feature type="domain" description="SGNH hydrolase-type esterase" evidence="2">
    <location>
        <begin position="34"/>
        <end position="251"/>
    </location>
</feature>
<dbReference type="PANTHER" id="PTHR37981:SF1">
    <property type="entry name" value="SGNH HYDROLASE-TYPE ESTERASE DOMAIN-CONTAINING PROTEIN"/>
    <property type="match status" value="1"/>
</dbReference>
<feature type="signal peptide" evidence="1">
    <location>
        <begin position="1"/>
        <end position="27"/>
    </location>
</feature>
<evidence type="ECO:0000313" key="4">
    <source>
        <dbReference type="Proteomes" id="UP000749040"/>
    </source>
</evidence>
<proteinExistence type="predicted"/>
<dbReference type="PANTHER" id="PTHR37981">
    <property type="entry name" value="LIPASE 2"/>
    <property type="match status" value="1"/>
</dbReference>
<dbReference type="Gene3D" id="3.40.50.1110">
    <property type="entry name" value="SGNH hydrolase"/>
    <property type="match status" value="1"/>
</dbReference>
<evidence type="ECO:0000259" key="2">
    <source>
        <dbReference type="Pfam" id="PF13472"/>
    </source>
</evidence>
<accession>A0ABS2TSX6</accession>
<dbReference type="Proteomes" id="UP000749040">
    <property type="component" value="Unassembled WGS sequence"/>
</dbReference>
<protein>
    <submittedName>
        <fullName evidence="3">SGNH/GDSL hydrolase family protein</fullName>
    </submittedName>
</protein>
<organism evidence="3 4">
    <name type="scientific">Actinacidiphila acididurans</name>
    <dbReference type="NCBI Taxonomy" id="2784346"/>
    <lineage>
        <taxon>Bacteria</taxon>
        <taxon>Bacillati</taxon>
        <taxon>Actinomycetota</taxon>
        <taxon>Actinomycetes</taxon>
        <taxon>Kitasatosporales</taxon>
        <taxon>Streptomycetaceae</taxon>
        <taxon>Actinacidiphila</taxon>
    </lineage>
</organism>
<dbReference type="InterPro" id="IPR036514">
    <property type="entry name" value="SGNH_hydro_sf"/>
</dbReference>
<dbReference type="RefSeq" id="WP_205357973.1">
    <property type="nucleotide sequence ID" value="NZ_JADKYB010000008.1"/>
</dbReference>
<dbReference type="GO" id="GO:0016787">
    <property type="term" value="F:hydrolase activity"/>
    <property type="evidence" value="ECO:0007669"/>
    <property type="project" value="UniProtKB-KW"/>
</dbReference>
<keyword evidence="1" id="KW-0732">Signal</keyword>
<dbReference type="InterPro" id="IPR013830">
    <property type="entry name" value="SGNH_hydro"/>
</dbReference>
<keyword evidence="3" id="KW-0378">Hydrolase</keyword>
<dbReference type="EMBL" id="JADKYB010000008">
    <property type="protein sequence ID" value="MBM9506101.1"/>
    <property type="molecule type" value="Genomic_DNA"/>
</dbReference>
<dbReference type="SUPFAM" id="SSF52266">
    <property type="entry name" value="SGNH hydrolase"/>
    <property type="match status" value="1"/>
</dbReference>
<name>A0ABS2TSX6_9ACTN</name>
<evidence type="ECO:0000313" key="3">
    <source>
        <dbReference type="EMBL" id="MBM9506101.1"/>
    </source>
</evidence>
<dbReference type="Pfam" id="PF13472">
    <property type="entry name" value="Lipase_GDSL_2"/>
    <property type="match status" value="1"/>
</dbReference>
<keyword evidence="4" id="KW-1185">Reference proteome</keyword>
<comment type="caution">
    <text evidence="3">The sequence shown here is derived from an EMBL/GenBank/DDBJ whole genome shotgun (WGS) entry which is preliminary data.</text>
</comment>
<reference evidence="3 4" key="1">
    <citation type="submission" date="2021-01" db="EMBL/GenBank/DDBJ databases">
        <title>Streptomyces acididurans sp. nov., isolated from a peat swamp forest soil.</title>
        <authorList>
            <person name="Chantavorakit T."/>
            <person name="Duangmal K."/>
        </authorList>
    </citation>
    <scope>NUCLEOTIDE SEQUENCE [LARGE SCALE GENOMIC DNA]</scope>
    <source>
        <strain evidence="3 4">KK5PA1</strain>
    </source>
</reference>